<gene>
    <name evidence="1" type="ORF">BDY19DRAFT_41156</name>
</gene>
<dbReference type="EMBL" id="MU274900">
    <property type="protein sequence ID" value="KAI0094765.1"/>
    <property type="molecule type" value="Genomic_DNA"/>
</dbReference>
<organism evidence="1 2">
    <name type="scientific">Irpex rosettiformis</name>
    <dbReference type="NCBI Taxonomy" id="378272"/>
    <lineage>
        <taxon>Eukaryota</taxon>
        <taxon>Fungi</taxon>
        <taxon>Dikarya</taxon>
        <taxon>Basidiomycota</taxon>
        <taxon>Agaricomycotina</taxon>
        <taxon>Agaricomycetes</taxon>
        <taxon>Polyporales</taxon>
        <taxon>Irpicaceae</taxon>
        <taxon>Irpex</taxon>
    </lineage>
</organism>
<dbReference type="Proteomes" id="UP001055072">
    <property type="component" value="Unassembled WGS sequence"/>
</dbReference>
<protein>
    <submittedName>
        <fullName evidence="1">Uncharacterized protein</fullName>
    </submittedName>
</protein>
<proteinExistence type="predicted"/>
<accession>A0ACB8UM82</accession>
<sequence length="268" mass="29556">MVVLDPSWFDRTFSSQAKAESVLRPYLEAGTINEHDYNLAVSFLPGNHRYWPMLYSIGATVLTASYGRFIKRPPWSINRMVGISSGANVLGFLIGQVKRASAHQQFIKSLDDRQAFVDTLIQIAGGEPSAPQLPGRTTTAAYPKDDAGVATTPRQDEDFADSSWPNDPNIAPRSSSPTQPPPVAPIAEHPQVISRWDEIRAVNAHAGKSSTWDVLRQTHERRQIPDSTQSTEVPSTPPLNDAEVERAREQARFDALLEAERKAAGRTS</sequence>
<evidence type="ECO:0000313" key="1">
    <source>
        <dbReference type="EMBL" id="KAI0094765.1"/>
    </source>
</evidence>
<keyword evidence="2" id="KW-1185">Reference proteome</keyword>
<name>A0ACB8UM82_9APHY</name>
<evidence type="ECO:0000313" key="2">
    <source>
        <dbReference type="Proteomes" id="UP001055072"/>
    </source>
</evidence>
<reference evidence="1" key="1">
    <citation type="journal article" date="2021" name="Environ. Microbiol.">
        <title>Gene family expansions and transcriptome signatures uncover fungal adaptations to wood decay.</title>
        <authorList>
            <person name="Hage H."/>
            <person name="Miyauchi S."/>
            <person name="Viragh M."/>
            <person name="Drula E."/>
            <person name="Min B."/>
            <person name="Chaduli D."/>
            <person name="Navarro D."/>
            <person name="Favel A."/>
            <person name="Norest M."/>
            <person name="Lesage-Meessen L."/>
            <person name="Balint B."/>
            <person name="Merenyi Z."/>
            <person name="de Eugenio L."/>
            <person name="Morin E."/>
            <person name="Martinez A.T."/>
            <person name="Baldrian P."/>
            <person name="Stursova M."/>
            <person name="Martinez M.J."/>
            <person name="Novotny C."/>
            <person name="Magnuson J.K."/>
            <person name="Spatafora J.W."/>
            <person name="Maurice S."/>
            <person name="Pangilinan J."/>
            <person name="Andreopoulos W."/>
            <person name="LaButti K."/>
            <person name="Hundley H."/>
            <person name="Na H."/>
            <person name="Kuo A."/>
            <person name="Barry K."/>
            <person name="Lipzen A."/>
            <person name="Henrissat B."/>
            <person name="Riley R."/>
            <person name="Ahrendt S."/>
            <person name="Nagy L.G."/>
            <person name="Grigoriev I.V."/>
            <person name="Martin F."/>
            <person name="Rosso M.N."/>
        </authorList>
    </citation>
    <scope>NUCLEOTIDE SEQUENCE</scope>
    <source>
        <strain evidence="1">CBS 384.51</strain>
    </source>
</reference>
<comment type="caution">
    <text evidence="1">The sequence shown here is derived from an EMBL/GenBank/DDBJ whole genome shotgun (WGS) entry which is preliminary data.</text>
</comment>